<feature type="compositionally biased region" description="Low complexity" evidence="1">
    <location>
        <begin position="93"/>
        <end position="104"/>
    </location>
</feature>
<evidence type="ECO:0000313" key="2">
    <source>
        <dbReference type="EMBL" id="KAJ7641318.1"/>
    </source>
</evidence>
<comment type="caution">
    <text evidence="2">The sequence shown here is derived from an EMBL/GenBank/DDBJ whole genome shotgun (WGS) entry which is preliminary data.</text>
</comment>
<evidence type="ECO:0000313" key="3">
    <source>
        <dbReference type="Proteomes" id="UP001221142"/>
    </source>
</evidence>
<keyword evidence="3" id="KW-1185">Reference proteome</keyword>
<feature type="compositionally biased region" description="Basic and acidic residues" evidence="1">
    <location>
        <begin position="115"/>
        <end position="126"/>
    </location>
</feature>
<gene>
    <name evidence="2" type="ORF">FB45DRAFT_899929</name>
</gene>
<evidence type="ECO:0000256" key="1">
    <source>
        <dbReference type="SAM" id="MobiDB-lite"/>
    </source>
</evidence>
<sequence>MTTRDTRPLPKRRRLNPLPATSEPQKQLSTTKPVASVCASCHRAGQVLICPRCSAASCNVCSRTCDASIASSPPTPHLSWSPVSSPAHSPRRAALALNAANTNTDASSPPKRKKPREEEEHDGGDGCGRKLCRDCCIESLQEGTTTCYDCYGR</sequence>
<feature type="region of interest" description="Disordered" evidence="1">
    <location>
        <begin position="68"/>
        <end position="126"/>
    </location>
</feature>
<reference evidence="2" key="1">
    <citation type="submission" date="2023-03" db="EMBL/GenBank/DDBJ databases">
        <title>Massive genome expansion in bonnet fungi (Mycena s.s.) driven by repeated elements and novel gene families across ecological guilds.</title>
        <authorList>
            <consortium name="Lawrence Berkeley National Laboratory"/>
            <person name="Harder C.B."/>
            <person name="Miyauchi S."/>
            <person name="Viragh M."/>
            <person name="Kuo A."/>
            <person name="Thoen E."/>
            <person name="Andreopoulos B."/>
            <person name="Lu D."/>
            <person name="Skrede I."/>
            <person name="Drula E."/>
            <person name="Henrissat B."/>
            <person name="Morin E."/>
            <person name="Kohler A."/>
            <person name="Barry K."/>
            <person name="LaButti K."/>
            <person name="Morin E."/>
            <person name="Salamov A."/>
            <person name="Lipzen A."/>
            <person name="Mereny Z."/>
            <person name="Hegedus B."/>
            <person name="Baldrian P."/>
            <person name="Stursova M."/>
            <person name="Weitz H."/>
            <person name="Taylor A."/>
            <person name="Grigoriev I.V."/>
            <person name="Nagy L.G."/>
            <person name="Martin F."/>
            <person name="Kauserud H."/>
        </authorList>
    </citation>
    <scope>NUCLEOTIDE SEQUENCE</scope>
    <source>
        <strain evidence="2">9284</strain>
    </source>
</reference>
<organism evidence="2 3">
    <name type="scientific">Roridomyces roridus</name>
    <dbReference type="NCBI Taxonomy" id="1738132"/>
    <lineage>
        <taxon>Eukaryota</taxon>
        <taxon>Fungi</taxon>
        <taxon>Dikarya</taxon>
        <taxon>Basidiomycota</taxon>
        <taxon>Agaricomycotina</taxon>
        <taxon>Agaricomycetes</taxon>
        <taxon>Agaricomycetidae</taxon>
        <taxon>Agaricales</taxon>
        <taxon>Marasmiineae</taxon>
        <taxon>Mycenaceae</taxon>
        <taxon>Roridomyces</taxon>
    </lineage>
</organism>
<feature type="region of interest" description="Disordered" evidence="1">
    <location>
        <begin position="1"/>
        <end position="29"/>
    </location>
</feature>
<accession>A0AAD7C7J1</accession>
<dbReference type="Proteomes" id="UP001221142">
    <property type="component" value="Unassembled WGS sequence"/>
</dbReference>
<evidence type="ECO:0008006" key="4">
    <source>
        <dbReference type="Google" id="ProtNLM"/>
    </source>
</evidence>
<proteinExistence type="predicted"/>
<dbReference type="EMBL" id="JARKIF010000004">
    <property type="protein sequence ID" value="KAJ7641318.1"/>
    <property type="molecule type" value="Genomic_DNA"/>
</dbReference>
<protein>
    <recommendedName>
        <fullName evidence="4">B box-type domain-containing protein</fullName>
    </recommendedName>
</protein>
<name>A0AAD7C7J1_9AGAR</name>
<dbReference type="AlphaFoldDB" id="A0AAD7C7J1"/>